<evidence type="ECO:0000313" key="22">
    <source>
        <dbReference type="Proteomes" id="UP000007879"/>
    </source>
</evidence>
<dbReference type="FunFam" id="1.20.1160.11:FF:000001">
    <property type="entry name" value="Paired amphipathic helix protein Sin3"/>
    <property type="match status" value="1"/>
</dbReference>
<evidence type="ECO:0000256" key="13">
    <source>
        <dbReference type="ARBA" id="ARBA00056268"/>
    </source>
</evidence>
<dbReference type="FunCoup" id="A0A1X7VJY1">
    <property type="interactions" value="828"/>
</dbReference>
<dbReference type="FunFam" id="1.20.1160.11:FF:000002">
    <property type="entry name" value="Paired amphipathic helix protein SIN3"/>
    <property type="match status" value="1"/>
</dbReference>
<keyword evidence="3" id="KW-1017">Isopeptide bond</keyword>
<evidence type="ECO:0000256" key="14">
    <source>
        <dbReference type="ARBA" id="ARBA00061761"/>
    </source>
</evidence>
<dbReference type="GO" id="GO:0048511">
    <property type="term" value="P:rhythmic process"/>
    <property type="evidence" value="ECO:0007669"/>
    <property type="project" value="UniProtKB-KW"/>
</dbReference>
<keyword evidence="22" id="KW-1185">Reference proteome</keyword>
<evidence type="ECO:0000256" key="8">
    <source>
        <dbReference type="ARBA" id="ARBA00023015"/>
    </source>
</evidence>
<gene>
    <name evidence="21" type="primary">100641919</name>
</gene>
<dbReference type="KEGG" id="aqu:100641919"/>
<evidence type="ECO:0000256" key="6">
    <source>
        <dbReference type="ARBA" id="ARBA00022843"/>
    </source>
</evidence>
<evidence type="ECO:0000256" key="11">
    <source>
        <dbReference type="ARBA" id="ARBA00023163"/>
    </source>
</evidence>
<evidence type="ECO:0000256" key="15">
    <source>
        <dbReference type="ARBA" id="ARBA00068512"/>
    </source>
</evidence>
<dbReference type="GO" id="GO:0005730">
    <property type="term" value="C:nucleolus"/>
    <property type="evidence" value="ECO:0007669"/>
    <property type="project" value="UniProtKB-SubCell"/>
</dbReference>
<dbReference type="Pfam" id="PF08295">
    <property type="entry name" value="Sin3_corepress"/>
    <property type="match status" value="1"/>
</dbReference>
<dbReference type="InParanoid" id="A0A1X7VJY1"/>
<evidence type="ECO:0000256" key="1">
    <source>
        <dbReference type="ARBA" id="ARBA00004604"/>
    </source>
</evidence>
<evidence type="ECO:0000256" key="18">
    <source>
        <dbReference type="PROSITE-ProRule" id="PRU00810"/>
    </source>
</evidence>
<evidence type="ECO:0000256" key="16">
    <source>
        <dbReference type="ARBA" id="ARBA00075105"/>
    </source>
</evidence>
<keyword evidence="5" id="KW-0677">Repeat</keyword>
<feature type="compositionally biased region" description="Low complexity" evidence="19">
    <location>
        <begin position="165"/>
        <end position="192"/>
    </location>
</feature>
<protein>
    <recommendedName>
        <fullName evidence="15">Paired amphipathic helix protein Sin3a</fullName>
    </recommendedName>
    <alternativeName>
        <fullName evidence="16">Histone deacetylase complex subunit Sin3a</fullName>
    </alternativeName>
    <alternativeName>
        <fullName evidence="17">Transcriptional corepressor Sin3a</fullName>
    </alternativeName>
</protein>
<accession>A0A1X7VJY1</accession>
<keyword evidence="10" id="KW-0090">Biological rhythms</keyword>
<dbReference type="EnsemblMetazoa" id="XM_020008958.1">
    <property type="protein sequence ID" value="XP_019864517.1"/>
    <property type="gene ID" value="LOC100641919"/>
</dbReference>
<dbReference type="FunFam" id="1.20.1160.11:FF:000004">
    <property type="entry name" value="Paired amphipathic helix protein Sin3a"/>
    <property type="match status" value="1"/>
</dbReference>
<dbReference type="InterPro" id="IPR039774">
    <property type="entry name" value="Sin3-like"/>
</dbReference>
<name>A0A1X7VJY1_AMPQE</name>
<keyword evidence="6" id="KW-0832">Ubl conjugation</keyword>
<dbReference type="GO" id="GO:0061629">
    <property type="term" value="F:RNA polymerase II-specific DNA-binding transcription factor binding"/>
    <property type="evidence" value="ECO:0007669"/>
    <property type="project" value="UniProtKB-ARBA"/>
</dbReference>
<keyword evidence="4" id="KW-0597">Phosphoprotein</keyword>
<evidence type="ECO:0000256" key="4">
    <source>
        <dbReference type="ARBA" id="ARBA00022553"/>
    </source>
</evidence>
<evidence type="ECO:0000256" key="7">
    <source>
        <dbReference type="ARBA" id="ARBA00022990"/>
    </source>
</evidence>
<dbReference type="GO" id="GO:0070822">
    <property type="term" value="C:Sin3-type complex"/>
    <property type="evidence" value="ECO:0007669"/>
    <property type="project" value="TreeGrafter"/>
</dbReference>
<proteinExistence type="predicted"/>
<dbReference type="InterPro" id="IPR036600">
    <property type="entry name" value="PAH_sf"/>
</dbReference>
<dbReference type="PANTHER" id="PTHR12346:SF0">
    <property type="entry name" value="SIN3A, ISOFORM G"/>
    <property type="match status" value="1"/>
</dbReference>
<keyword evidence="7" id="KW-0007">Acetylation</keyword>
<dbReference type="Proteomes" id="UP000007879">
    <property type="component" value="Unassembled WGS sequence"/>
</dbReference>
<dbReference type="InterPro" id="IPR031693">
    <property type="entry name" value="Sin3_C"/>
</dbReference>
<feature type="region of interest" description="Disordered" evidence="19">
    <location>
        <begin position="165"/>
        <end position="201"/>
    </location>
</feature>
<dbReference type="InterPro" id="IPR003822">
    <property type="entry name" value="PAH"/>
</dbReference>
<keyword evidence="8" id="KW-0805">Transcription regulation</keyword>
<dbReference type="InterPro" id="IPR013194">
    <property type="entry name" value="HDAC_interact_dom"/>
</dbReference>
<evidence type="ECO:0000256" key="12">
    <source>
        <dbReference type="ARBA" id="ARBA00023242"/>
    </source>
</evidence>
<dbReference type="OrthoDB" id="10265969at2759"/>
<sequence length="1143" mass="129149">MASQIGVFSSDSDTVNNSSTMSAAVAMTTSHTSANQSSCASDNGSVGQGTVVSPSSSAQFQRLKVEDALSYLDQVKLQFGNQPQVYNDFLDIMKEFKSQSIDTPGVISRVSNLFKGHPDLIVGFNTFLPPGFKIEVHGQNEINIQGPAQHSHTLQQIAMRHNAAAAAAAASAGNQSGTGQTQRSSPSSSSNPALTGQQKGHQPVEFNHAINYVNKIKNRFQGQPDVYKAFLEILHTYQKEQRLLKDGGIPSTTPLSETEVYGQVSKLFQNQEDLLSEFGQFLPDATSSHSLLGFAGPLALAASATKKQSGKSGKAHSRKSSQSSSAGLPSKKSKNSAKDVLAEAGKHGNYVEVALFDKIRKALHNPEVYDNFLRCLMLFNEEIVSRQELTQLVTPFLGKFPDLFCQFKVLLGFKEPSTAELSPEPSPPPQIPHKERVTEFAAEIDFNSLKRHGASYRALPKSYVQLKCSGRTRLCHEVLNDTWVSFPMWSEDTTFHGTRKTQYEEYIFRCEDERFELDVVLETNLSTIKVLEAIQKKMSRMSPETLNHFTLDNRLGGFSEVIHRKAIHRIYGDKATDIIEGLKRNPAVAIPIVLKRLKSKQEDWLDAQRQFNKMWREQLEKYHLKSLDHQGINFKASDTKIMRPKSLIGEVECLFDERQESFAEGKAADVGPHLSFRFTDENHVFNDAVGLVMYYMKRASSLTKEEATKVKVFLTRTLSAFCYYPDIQLTSEDDLSFDSDSDAMDVSQDVKDPDANPRSLLHSFPETPSCYHKLDHHTIFTNNTVYAFFRLIQFLCERLSKVYSQSLMTIQEHNNNGTPSSQESIAVKLGLRKLPGIQVDEYYPTFLNMAKNFMEGNIDSSSYEDTCREMFGVHAYLTFTMDRLVQNIARQLHVMIAEENCLQIIDEYGKFVEELEDSVTTSSLAASEMIYQKKMEEILADENCFKIIMTRSKTLTIELLESDDSSDDTGIDSTKKCLSYVEQYSKDDSNFHEFRSLVQERKTFLMRTHRDPTQLTCTTTVEMDCSLGSSNPLLQEFDIHGAIEFKMDDRTYRMIPLANSEDYMYRKGTLSKAKQVNPWVFAKQKSQFNEWYDNWSHANVTTELQKSCDDWFSGLSVTEGDHSLTEQVIQDYNGQKCRFYRTS</sequence>
<keyword evidence="11" id="KW-0804">Transcription</keyword>
<reference evidence="22" key="1">
    <citation type="journal article" date="2010" name="Nature">
        <title>The Amphimedon queenslandica genome and the evolution of animal complexity.</title>
        <authorList>
            <person name="Srivastava M."/>
            <person name="Simakov O."/>
            <person name="Chapman J."/>
            <person name="Fahey B."/>
            <person name="Gauthier M.E."/>
            <person name="Mitros T."/>
            <person name="Richards G.S."/>
            <person name="Conaco C."/>
            <person name="Dacre M."/>
            <person name="Hellsten U."/>
            <person name="Larroux C."/>
            <person name="Putnam N.H."/>
            <person name="Stanke M."/>
            <person name="Adamska M."/>
            <person name="Darling A."/>
            <person name="Degnan S.M."/>
            <person name="Oakley T.H."/>
            <person name="Plachetzki D.C."/>
            <person name="Zhai Y."/>
            <person name="Adamski M."/>
            <person name="Calcino A."/>
            <person name="Cummins S.F."/>
            <person name="Goodstein D.M."/>
            <person name="Harris C."/>
            <person name="Jackson D.J."/>
            <person name="Leys S.P."/>
            <person name="Shu S."/>
            <person name="Woodcroft B.J."/>
            <person name="Vervoort M."/>
            <person name="Kosik K.S."/>
            <person name="Manning G."/>
            <person name="Degnan B.M."/>
            <person name="Rokhsar D.S."/>
        </authorList>
    </citation>
    <scope>NUCLEOTIDE SEQUENCE [LARGE SCALE GENOMIC DNA]</scope>
</reference>
<evidence type="ECO:0000256" key="3">
    <source>
        <dbReference type="ARBA" id="ARBA00022499"/>
    </source>
</evidence>
<dbReference type="PROSITE" id="PS51477">
    <property type="entry name" value="PAH"/>
    <property type="match status" value="3"/>
</dbReference>
<evidence type="ECO:0000256" key="10">
    <source>
        <dbReference type="ARBA" id="ARBA00023108"/>
    </source>
</evidence>
<reference evidence="21" key="2">
    <citation type="submission" date="2017-05" db="UniProtKB">
        <authorList>
            <consortium name="EnsemblMetazoa"/>
        </authorList>
    </citation>
    <scope>IDENTIFICATION</scope>
</reference>
<dbReference type="AlphaFoldDB" id="A0A1X7VJY1"/>
<dbReference type="Pfam" id="PF02671">
    <property type="entry name" value="PAH"/>
    <property type="match status" value="3"/>
</dbReference>
<organism evidence="21">
    <name type="scientific">Amphimedon queenslandica</name>
    <name type="common">Sponge</name>
    <dbReference type="NCBI Taxonomy" id="400682"/>
    <lineage>
        <taxon>Eukaryota</taxon>
        <taxon>Metazoa</taxon>
        <taxon>Porifera</taxon>
        <taxon>Demospongiae</taxon>
        <taxon>Heteroscleromorpha</taxon>
        <taxon>Haplosclerida</taxon>
        <taxon>Niphatidae</taxon>
        <taxon>Amphimedon</taxon>
    </lineage>
</organism>
<comment type="subcellular location">
    <subcellularLocation>
        <location evidence="1">Nucleus</location>
        <location evidence="1">Nucleolus</location>
    </subcellularLocation>
</comment>
<comment type="subunit">
    <text evidence="14">Interacts with ARID4B, BRMS1L, HCFC1, HDAC1, HDAC2, MXI1, SAP30L, SAP130, SFPQ and TOPORS. Interacts with OGT (via TPRs 1-6); the interaction mediates transcriptional repression in parallel with histone deacetylase. Interacts with BAZ2A, MXD1, MXD3, MXD4, MBD2, DACH1, NCOR1, NR4A2, REST, RLIM, SAP30, SETDB1, SMYD2, and SUDS3. Interacts with PHF12 in a complex composed of HDAC1, PHF12 and SAP30. Interacts with TET1; the interaction recruits SIN3A to gene promoters. The large PER complex involved in the histone deacetylation is composed of at least HDAC1, PER2, SFPQ and SIN3A. Interacts with KLF11. Interacts with PPHLN1. Found in a complex with YY1, GON4L and HDAC1. Interacts (via PAH2) with FOXK1. Interacts with FOXK2. Found in a complex composed of at least SINHCAF, SIN3A, HDAC1, SAP30, RBBP4, OGT and TET1. Interacts with SINHCAF. Interacts with SPHK2.</text>
</comment>
<evidence type="ECO:0000313" key="21">
    <source>
        <dbReference type="EnsemblMetazoa" id="Aqu2.1.40234_001"/>
    </source>
</evidence>
<dbReference type="GO" id="GO:0000122">
    <property type="term" value="P:negative regulation of transcription by RNA polymerase II"/>
    <property type="evidence" value="ECO:0007669"/>
    <property type="project" value="TreeGrafter"/>
</dbReference>
<feature type="domain" description="Histone deacetylase interacting" evidence="20">
    <location>
        <begin position="448"/>
        <end position="548"/>
    </location>
</feature>
<dbReference type="SUPFAM" id="SSF47762">
    <property type="entry name" value="PAH2 domain"/>
    <property type="match status" value="3"/>
</dbReference>
<dbReference type="eggNOG" id="KOG4204">
    <property type="taxonomic scope" value="Eukaryota"/>
</dbReference>
<evidence type="ECO:0000256" key="5">
    <source>
        <dbReference type="ARBA" id="ARBA00022737"/>
    </source>
</evidence>
<keyword evidence="2" id="KW-0678">Repressor</keyword>
<dbReference type="PANTHER" id="PTHR12346">
    <property type="entry name" value="SIN3B-RELATED"/>
    <property type="match status" value="1"/>
</dbReference>
<dbReference type="Pfam" id="PF16879">
    <property type="entry name" value="Sin3a_C"/>
    <property type="match status" value="1"/>
</dbReference>
<dbReference type="STRING" id="400682.A0A1X7VJY1"/>
<dbReference type="Gene3D" id="1.20.1160.11">
    <property type="entry name" value="Paired amphipathic helix"/>
    <property type="match status" value="3"/>
</dbReference>
<keyword evidence="9" id="KW-0175">Coiled coil</keyword>
<evidence type="ECO:0000256" key="19">
    <source>
        <dbReference type="SAM" id="MobiDB-lite"/>
    </source>
</evidence>
<keyword evidence="12 18" id="KW-0539">Nucleus</keyword>
<feature type="region of interest" description="Disordered" evidence="19">
    <location>
        <begin position="305"/>
        <end position="339"/>
    </location>
</feature>
<evidence type="ECO:0000259" key="20">
    <source>
        <dbReference type="SMART" id="SM00761"/>
    </source>
</evidence>
<evidence type="ECO:0000256" key="17">
    <source>
        <dbReference type="ARBA" id="ARBA00081271"/>
    </source>
</evidence>
<dbReference type="EnsemblMetazoa" id="Aqu2.1.40234_001">
    <property type="protein sequence ID" value="Aqu2.1.40234_001"/>
    <property type="gene ID" value="Aqu2.1.40234"/>
</dbReference>
<evidence type="ECO:0000256" key="2">
    <source>
        <dbReference type="ARBA" id="ARBA00022491"/>
    </source>
</evidence>
<evidence type="ECO:0000256" key="9">
    <source>
        <dbReference type="ARBA" id="ARBA00023054"/>
    </source>
</evidence>
<dbReference type="SMART" id="SM00761">
    <property type="entry name" value="HDAC_interact"/>
    <property type="match status" value="1"/>
</dbReference>
<comment type="function">
    <text evidence="13">Acts as a transcriptional repressor. Corepressor for REST. Interacts with MXI1 to repress MYC responsive genes and antagonize MYC oncogenic activities. Also interacts with MXD1-MAX heterodimers to repress transcription by tethering SIN3A to DNA. Acts cooperatively with OGT to repress transcription in parallel with histone deacetylation. Involved in the control of the circadian rhythms. Required for the transcriptional repression of circadian target genes, such as PER1, mediated by the large PER complex through histone deacetylation. Cooperates with FOXK1 to regulate cell cycle progression probably by repressing cell cycle inhibitor genes expression. Required for cortical neuron differentiation and callosal axon elongation.</text>
</comment>
<dbReference type="GO" id="GO:0003714">
    <property type="term" value="F:transcription corepressor activity"/>
    <property type="evidence" value="ECO:0007669"/>
    <property type="project" value="InterPro"/>
</dbReference>